<name>A0A9Q0RXU4_9DIPT</name>
<dbReference type="Proteomes" id="UP001151699">
    <property type="component" value="Chromosome C"/>
</dbReference>
<feature type="non-terminal residue" evidence="1">
    <location>
        <position position="1"/>
    </location>
</feature>
<evidence type="ECO:0000313" key="2">
    <source>
        <dbReference type="Proteomes" id="UP001151699"/>
    </source>
</evidence>
<protein>
    <submittedName>
        <fullName evidence="1">Uncharacterized protein</fullName>
    </submittedName>
</protein>
<gene>
    <name evidence="1" type="ORF">Bhyg_14851</name>
</gene>
<comment type="caution">
    <text evidence="1">The sequence shown here is derived from an EMBL/GenBank/DDBJ whole genome shotgun (WGS) entry which is preliminary data.</text>
</comment>
<reference evidence="1" key="1">
    <citation type="submission" date="2022-07" db="EMBL/GenBank/DDBJ databases">
        <authorList>
            <person name="Trinca V."/>
            <person name="Uliana J.V.C."/>
            <person name="Torres T.T."/>
            <person name="Ward R.J."/>
            <person name="Monesi N."/>
        </authorList>
    </citation>
    <scope>NUCLEOTIDE SEQUENCE</scope>
    <source>
        <strain evidence="1">HSMRA1968</strain>
        <tissue evidence="1">Whole embryos</tissue>
    </source>
</reference>
<keyword evidence="2" id="KW-1185">Reference proteome</keyword>
<dbReference type="OrthoDB" id="10677239at2759"/>
<dbReference type="AlphaFoldDB" id="A0A9Q0RXU4"/>
<evidence type="ECO:0000313" key="1">
    <source>
        <dbReference type="EMBL" id="KAJ6636263.1"/>
    </source>
</evidence>
<dbReference type="EMBL" id="WJQU01000004">
    <property type="protein sequence ID" value="KAJ6636263.1"/>
    <property type="molecule type" value="Genomic_DNA"/>
</dbReference>
<organism evidence="1 2">
    <name type="scientific">Pseudolycoriella hygida</name>
    <dbReference type="NCBI Taxonomy" id="35572"/>
    <lineage>
        <taxon>Eukaryota</taxon>
        <taxon>Metazoa</taxon>
        <taxon>Ecdysozoa</taxon>
        <taxon>Arthropoda</taxon>
        <taxon>Hexapoda</taxon>
        <taxon>Insecta</taxon>
        <taxon>Pterygota</taxon>
        <taxon>Neoptera</taxon>
        <taxon>Endopterygota</taxon>
        <taxon>Diptera</taxon>
        <taxon>Nematocera</taxon>
        <taxon>Sciaroidea</taxon>
        <taxon>Sciaridae</taxon>
        <taxon>Pseudolycoriella</taxon>
    </lineage>
</organism>
<feature type="non-terminal residue" evidence="1">
    <location>
        <position position="550"/>
    </location>
</feature>
<sequence length="550" mass="60598">YKNAVHGKSADGRGAWKFWHGSASETTIPVDKPNDDAAVADYDFIEVLIQKVGMSNFPTVNIGQIGQTLQNCQQKMEVITDIVVKQRPTLSENLLSLISAVHDSFEEISHAANSMENSLNGIVGCVDLAVLDVQIALQVLVEAFISNCDILVDSEIRSDEAIESAVFCLASATRNLLVSMSDLVEKMLISTEAFDANIVTGLQMVLQTVLNIMDRVLYSLHRITVTDSDNVVPIFEKFSLIIQRLAGQRISLNTTISSMILAPISEIIDSLKSNIQQLPVMRTKNIDSVAMALKNVEEITHEENIHTSIATILKALPLMLAEVSQAIHSVQGITDAVTYSIDVALQNLLATVKCLTFYIAIVTKMLPNVVTTEIGGNMQSMLCFIASSVQTMVDGITLAVERSLTNVICLPPTLDKLVLDARLKELQEVMEPIIVTLENVIRNSVQLVRNILSLTACAFGEITPDLVKDLNAMINNLQRIVEEIMKSALKPTESNEIAEETVLLSTTVMNDENIFSICVKSFEEVARNGVKLRIYFNNSIDQIRKYLIKM</sequence>
<proteinExistence type="predicted"/>
<accession>A0A9Q0RXU4</accession>